<feature type="compositionally biased region" description="Acidic residues" evidence="1">
    <location>
        <begin position="29"/>
        <end position="39"/>
    </location>
</feature>
<dbReference type="EMBL" id="BGPR01017955">
    <property type="protein sequence ID" value="GBN77794.1"/>
    <property type="molecule type" value="Genomic_DNA"/>
</dbReference>
<feature type="compositionally biased region" description="Basic and acidic residues" evidence="1">
    <location>
        <begin position="244"/>
        <end position="278"/>
    </location>
</feature>
<dbReference type="Proteomes" id="UP000499080">
    <property type="component" value="Unassembled WGS sequence"/>
</dbReference>
<dbReference type="AlphaFoldDB" id="A0A4Y2RPR2"/>
<evidence type="ECO:0000259" key="2">
    <source>
        <dbReference type="Pfam" id="PF13843"/>
    </source>
</evidence>
<keyword evidence="4" id="KW-1185">Reference proteome</keyword>
<gene>
    <name evidence="3" type="ORF">AVEN_59586_1</name>
</gene>
<feature type="domain" description="PiggyBac transposable element-derived protein" evidence="2">
    <location>
        <begin position="56"/>
        <end position="142"/>
    </location>
</feature>
<evidence type="ECO:0000256" key="1">
    <source>
        <dbReference type="SAM" id="MobiDB-lite"/>
    </source>
</evidence>
<dbReference type="InterPro" id="IPR029526">
    <property type="entry name" value="PGBD"/>
</dbReference>
<dbReference type="OrthoDB" id="7693791at2759"/>
<protein>
    <recommendedName>
        <fullName evidence="2">PiggyBac transposable element-derived protein domain-containing protein</fullName>
    </recommendedName>
</protein>
<reference evidence="3 4" key="1">
    <citation type="journal article" date="2019" name="Sci. Rep.">
        <title>Orb-weaving spider Araneus ventricosus genome elucidates the spidroin gene catalogue.</title>
        <authorList>
            <person name="Kono N."/>
            <person name="Nakamura H."/>
            <person name="Ohtoshi R."/>
            <person name="Moran D.A.P."/>
            <person name="Shinohara A."/>
            <person name="Yoshida Y."/>
            <person name="Fujiwara M."/>
            <person name="Mori M."/>
            <person name="Tomita M."/>
            <person name="Arakawa K."/>
        </authorList>
    </citation>
    <scope>NUCLEOTIDE SEQUENCE [LARGE SCALE GENOMIC DNA]</scope>
</reference>
<feature type="region of interest" description="Disordered" evidence="1">
    <location>
        <begin position="239"/>
        <end position="278"/>
    </location>
</feature>
<organism evidence="3 4">
    <name type="scientific">Araneus ventricosus</name>
    <name type="common">Orbweaver spider</name>
    <name type="synonym">Epeira ventricosa</name>
    <dbReference type="NCBI Taxonomy" id="182803"/>
    <lineage>
        <taxon>Eukaryota</taxon>
        <taxon>Metazoa</taxon>
        <taxon>Ecdysozoa</taxon>
        <taxon>Arthropoda</taxon>
        <taxon>Chelicerata</taxon>
        <taxon>Arachnida</taxon>
        <taxon>Araneae</taxon>
        <taxon>Araneomorphae</taxon>
        <taxon>Entelegynae</taxon>
        <taxon>Araneoidea</taxon>
        <taxon>Araneidae</taxon>
        <taxon>Araneus</taxon>
    </lineage>
</organism>
<dbReference type="Pfam" id="PF13843">
    <property type="entry name" value="DDE_Tnp_1_7"/>
    <property type="match status" value="1"/>
</dbReference>
<sequence length="278" mass="32705">MRLSSEEEIDQASENEPDDEIYTSHDSESEFEQNDEDYENFDSGESTIWRYKQGNNRRFENSPFEITKRLCTPLFGSGRNVTMDNWYKSYPLAKELLSKRLTIVGTLKRNKAEIPIDFMQTIFHIRISKEHDTPLSQLNVETTEEEIDLEVQEPVEVFMDYVESLDVSSIGDQVTISEHAIKTLEEKTDIQESVGLCNETDNNDYPIAGPSTFLECSFLVAEGRWYILKRSLIRQTSMTREKKRISEEEKLKRRREQKKESMRRAREKLRQVPEKHEE</sequence>
<evidence type="ECO:0000313" key="4">
    <source>
        <dbReference type="Proteomes" id="UP000499080"/>
    </source>
</evidence>
<accession>A0A4Y2RPR2</accession>
<feature type="compositionally biased region" description="Acidic residues" evidence="1">
    <location>
        <begin position="1"/>
        <end position="21"/>
    </location>
</feature>
<evidence type="ECO:0000313" key="3">
    <source>
        <dbReference type="EMBL" id="GBN77794.1"/>
    </source>
</evidence>
<proteinExistence type="predicted"/>
<name>A0A4Y2RPR2_ARAVE</name>
<feature type="region of interest" description="Disordered" evidence="1">
    <location>
        <begin position="1"/>
        <end position="39"/>
    </location>
</feature>
<comment type="caution">
    <text evidence="3">The sequence shown here is derived from an EMBL/GenBank/DDBJ whole genome shotgun (WGS) entry which is preliminary data.</text>
</comment>